<accession>A0A2P2L159</accession>
<reference evidence="1" key="1">
    <citation type="submission" date="2018-02" db="EMBL/GenBank/DDBJ databases">
        <title>Rhizophora mucronata_Transcriptome.</title>
        <authorList>
            <person name="Meera S.P."/>
            <person name="Sreeshan A."/>
            <person name="Augustine A."/>
        </authorList>
    </citation>
    <scope>NUCLEOTIDE SEQUENCE</scope>
    <source>
        <tissue evidence="1">Leaf</tissue>
    </source>
</reference>
<dbReference type="EMBL" id="GGEC01031226">
    <property type="protein sequence ID" value="MBX11710.1"/>
    <property type="molecule type" value="Transcribed_RNA"/>
</dbReference>
<protein>
    <submittedName>
        <fullName evidence="1">Uncharacterized protein</fullName>
    </submittedName>
</protein>
<organism evidence="1">
    <name type="scientific">Rhizophora mucronata</name>
    <name type="common">Asiatic mangrove</name>
    <dbReference type="NCBI Taxonomy" id="61149"/>
    <lineage>
        <taxon>Eukaryota</taxon>
        <taxon>Viridiplantae</taxon>
        <taxon>Streptophyta</taxon>
        <taxon>Embryophyta</taxon>
        <taxon>Tracheophyta</taxon>
        <taxon>Spermatophyta</taxon>
        <taxon>Magnoliopsida</taxon>
        <taxon>eudicotyledons</taxon>
        <taxon>Gunneridae</taxon>
        <taxon>Pentapetalae</taxon>
        <taxon>rosids</taxon>
        <taxon>fabids</taxon>
        <taxon>Malpighiales</taxon>
        <taxon>Rhizophoraceae</taxon>
        <taxon>Rhizophora</taxon>
    </lineage>
</organism>
<sequence length="40" mass="4124">MTLVSLAIMAFSIFLPKQFSSMALLAASTSGSSGIFPQAT</sequence>
<evidence type="ECO:0000313" key="1">
    <source>
        <dbReference type="EMBL" id="MBX11710.1"/>
    </source>
</evidence>
<name>A0A2P2L159_RHIMU</name>
<proteinExistence type="predicted"/>
<dbReference type="AlphaFoldDB" id="A0A2P2L159"/>